<name>A0A290S9M3_9GAMM</name>
<sequence>MKEVGSSYLSFEKKLDVKSLRQLVKQETGLQVRRMDSFTLIALLAVYRAKGDIELSAKSGLYSCADYFSSDSMQSMLIDVHQNNPIKPLNFVASVGNAANYYIANTYSIDGPNIFIGSSKQAIEKNKLLAETDMSLGLIEHAILLVWQEDENQRECWAKIIQDDGFFGERGVI</sequence>
<dbReference type="AlphaFoldDB" id="A0A290S9M3"/>
<dbReference type="RefSeq" id="WP_010553042.1">
    <property type="nucleotide sequence ID" value="NZ_CP011026.1"/>
</dbReference>
<evidence type="ECO:0008006" key="3">
    <source>
        <dbReference type="Google" id="ProtNLM"/>
    </source>
</evidence>
<organism evidence="1 2">
    <name type="scientific">Pseudoalteromonas arctica A 37-1-2</name>
    <dbReference type="NCBI Taxonomy" id="1117313"/>
    <lineage>
        <taxon>Bacteria</taxon>
        <taxon>Pseudomonadati</taxon>
        <taxon>Pseudomonadota</taxon>
        <taxon>Gammaproteobacteria</taxon>
        <taxon>Alteromonadales</taxon>
        <taxon>Pseudoalteromonadaceae</taxon>
        <taxon>Pseudoalteromonas</taxon>
    </lineage>
</organism>
<dbReference type="OrthoDB" id="6386115at2"/>
<proteinExistence type="predicted"/>
<reference evidence="1 2" key="1">
    <citation type="journal article" date="2012" name="J. Bacteriol.">
        <title>Genome sequences of type strains of seven species of the marine bacterium Pseudoalteromonas.</title>
        <authorList>
            <person name="Xie B.B."/>
            <person name="Shu Y.L."/>
            <person name="Qin Q.L."/>
            <person name="Rong J.C."/>
            <person name="Zhang X.Y."/>
            <person name="Chen X.L."/>
            <person name="Shi M."/>
            <person name="He H.L."/>
            <person name="Zhou B.C."/>
            <person name="Zhang Y.Z."/>
        </authorList>
    </citation>
    <scope>NUCLEOTIDE SEQUENCE [LARGE SCALE GENOMIC DNA]</scope>
    <source>
        <strain evidence="1 2">A 37-1-2</strain>
    </source>
</reference>
<dbReference type="KEGG" id="part:PARC_b0615"/>
<dbReference type="EMBL" id="CP011026">
    <property type="protein sequence ID" value="ATC88796.1"/>
    <property type="molecule type" value="Genomic_DNA"/>
</dbReference>
<evidence type="ECO:0000313" key="2">
    <source>
        <dbReference type="Proteomes" id="UP000016505"/>
    </source>
</evidence>
<dbReference type="Proteomes" id="UP000016505">
    <property type="component" value="Chromosome II"/>
</dbReference>
<evidence type="ECO:0000313" key="1">
    <source>
        <dbReference type="EMBL" id="ATC88796.1"/>
    </source>
</evidence>
<protein>
    <recommendedName>
        <fullName evidence="3">Beta-ketoacyl synthase N-terminal domain-containing protein</fullName>
    </recommendedName>
</protein>
<gene>
    <name evidence="1" type="ORF">PARC_b0615</name>
</gene>
<accession>A0A290S9M3</accession>